<reference evidence="3" key="1">
    <citation type="journal article" date="2019" name="Int. J. Syst. Evol. Microbiol.">
        <title>The Global Catalogue of Microorganisms (GCM) 10K type strain sequencing project: providing services to taxonomists for standard genome sequencing and annotation.</title>
        <authorList>
            <consortium name="The Broad Institute Genomics Platform"/>
            <consortium name="The Broad Institute Genome Sequencing Center for Infectious Disease"/>
            <person name="Wu L."/>
            <person name="Ma J."/>
        </authorList>
    </citation>
    <scope>NUCLEOTIDE SEQUENCE [LARGE SCALE GENOMIC DNA]</scope>
    <source>
        <strain evidence="3">JCM 17804</strain>
    </source>
</reference>
<evidence type="ECO:0000256" key="1">
    <source>
        <dbReference type="ARBA" id="ARBA00006987"/>
    </source>
</evidence>
<sequence length="265" mass="27924">MPQPILVDNKPGAEGLLGTQVAKRASADGYTLLGTAQYLVTTPMLRTNPGFALSDFTPVAVIGGGPNVIVVSPTLPVKTLKEFIEYARARPGQLNAGTGSRGGSVHLGTETFMHTTGVKMQTVPYKGSPEMIPSLINGQLHFALMPAAVAAPVVKSGKVTALAVGAPVRVALLPDVPSIVEAGSPAETVAFPWYAIVARAGTPAPIVARWNADINAALRSPKVLERLKGIGVVPTSMSVAGFEEMLKDEQARWAKLFRERNIRPE</sequence>
<dbReference type="Gene3D" id="3.40.190.10">
    <property type="entry name" value="Periplasmic binding protein-like II"/>
    <property type="match status" value="1"/>
</dbReference>
<dbReference type="Gene3D" id="3.40.190.150">
    <property type="entry name" value="Bordetella uptake gene, domain 1"/>
    <property type="match status" value="1"/>
</dbReference>
<accession>A0ABP8I9E2</accession>
<comment type="similarity">
    <text evidence="1">Belongs to the UPF0065 (bug) family.</text>
</comment>
<dbReference type="CDD" id="cd07012">
    <property type="entry name" value="PBP2_Bug_TTT"/>
    <property type="match status" value="1"/>
</dbReference>
<dbReference type="SUPFAM" id="SSF53850">
    <property type="entry name" value="Periplasmic binding protein-like II"/>
    <property type="match status" value="1"/>
</dbReference>
<dbReference type="Pfam" id="PF03401">
    <property type="entry name" value="TctC"/>
    <property type="match status" value="1"/>
</dbReference>
<organism evidence="2 3">
    <name type="scientific">Variovorax defluvii</name>
    <dbReference type="NCBI Taxonomy" id="913761"/>
    <lineage>
        <taxon>Bacteria</taxon>
        <taxon>Pseudomonadati</taxon>
        <taxon>Pseudomonadota</taxon>
        <taxon>Betaproteobacteria</taxon>
        <taxon>Burkholderiales</taxon>
        <taxon>Comamonadaceae</taxon>
        <taxon>Variovorax</taxon>
    </lineage>
</organism>
<dbReference type="PANTHER" id="PTHR42928">
    <property type="entry name" value="TRICARBOXYLATE-BINDING PROTEIN"/>
    <property type="match status" value="1"/>
</dbReference>
<protein>
    <submittedName>
        <fullName evidence="2">Tripartite tricarboxylate transporter substrate binding protein</fullName>
    </submittedName>
</protein>
<evidence type="ECO:0000313" key="3">
    <source>
        <dbReference type="Proteomes" id="UP001500975"/>
    </source>
</evidence>
<name>A0ABP8I9E2_9BURK</name>
<dbReference type="EMBL" id="BAABGJ010000079">
    <property type="protein sequence ID" value="GAA4353774.1"/>
    <property type="molecule type" value="Genomic_DNA"/>
</dbReference>
<dbReference type="PANTHER" id="PTHR42928:SF5">
    <property type="entry name" value="BLR1237 PROTEIN"/>
    <property type="match status" value="1"/>
</dbReference>
<evidence type="ECO:0000313" key="2">
    <source>
        <dbReference type="EMBL" id="GAA4353774.1"/>
    </source>
</evidence>
<dbReference type="Proteomes" id="UP001500975">
    <property type="component" value="Unassembled WGS sequence"/>
</dbReference>
<gene>
    <name evidence="2" type="ORF">GCM10023165_44340</name>
</gene>
<keyword evidence="3" id="KW-1185">Reference proteome</keyword>
<proteinExistence type="inferred from homology"/>
<dbReference type="InterPro" id="IPR005064">
    <property type="entry name" value="BUG"/>
</dbReference>
<comment type="caution">
    <text evidence="2">The sequence shown here is derived from an EMBL/GenBank/DDBJ whole genome shotgun (WGS) entry which is preliminary data.</text>
</comment>
<dbReference type="InterPro" id="IPR042100">
    <property type="entry name" value="Bug_dom1"/>
</dbReference>